<dbReference type="EnsemblMetazoa" id="ENSAATROPT006401">
    <property type="protein sequence ID" value="ENSAATROPP005805"/>
    <property type="gene ID" value="ENSAATROPG005187"/>
</dbReference>
<dbReference type="Proteomes" id="UP000075880">
    <property type="component" value="Unassembled WGS sequence"/>
</dbReference>
<dbReference type="InterPro" id="IPR006616">
    <property type="entry name" value="DM9_repeat"/>
</dbReference>
<sequence length="189" mass="20991">ELEKNNSQQKVTVCGNTIHLRNRTLQIQTIVPAYGGSNGTLDATRFRWQQCYSSESLPLDAVLAGHDTNEDPIFVGQAHHMGNLLPAKVIPHKKCAYVSHEGEEFQESSFQVLCCRNVSWVKPQNGSIPPNAIPGGRTTSGEELFIGRGKFNGSVTPGKIFPKDRKLYIPYGNCEVVMKHFEVLVTHEN</sequence>
<accession>A0AAG5D4J2</accession>
<evidence type="ECO:0000313" key="2">
    <source>
        <dbReference type="Proteomes" id="UP000075880"/>
    </source>
</evidence>
<dbReference type="Pfam" id="PF11901">
    <property type="entry name" value="DM9"/>
    <property type="match status" value="1"/>
</dbReference>
<dbReference type="AlphaFoldDB" id="A0AAG5D4J2"/>
<reference evidence="1" key="1">
    <citation type="submission" date="2024-04" db="UniProtKB">
        <authorList>
            <consortium name="EnsemblMetazoa"/>
        </authorList>
    </citation>
    <scope>IDENTIFICATION</scope>
    <source>
        <strain evidence="1">EBRO</strain>
    </source>
</reference>
<organism evidence="1 2">
    <name type="scientific">Anopheles atroparvus</name>
    <name type="common">European mosquito</name>
    <dbReference type="NCBI Taxonomy" id="41427"/>
    <lineage>
        <taxon>Eukaryota</taxon>
        <taxon>Metazoa</taxon>
        <taxon>Ecdysozoa</taxon>
        <taxon>Arthropoda</taxon>
        <taxon>Hexapoda</taxon>
        <taxon>Insecta</taxon>
        <taxon>Pterygota</taxon>
        <taxon>Neoptera</taxon>
        <taxon>Endopterygota</taxon>
        <taxon>Diptera</taxon>
        <taxon>Nematocera</taxon>
        <taxon>Culicoidea</taxon>
        <taxon>Culicidae</taxon>
        <taxon>Anophelinae</taxon>
        <taxon>Anopheles</taxon>
    </lineage>
</organism>
<dbReference type="PANTHER" id="PTHR31649:SF1">
    <property type="entry name" value="FARNESOIC ACID O-METHYL TRANSFERASE DOMAIN-CONTAINING PROTEIN"/>
    <property type="match status" value="1"/>
</dbReference>
<dbReference type="PANTHER" id="PTHR31649">
    <property type="entry name" value="AGAP009604-PA"/>
    <property type="match status" value="1"/>
</dbReference>
<name>A0AAG5D4J2_ANOAO</name>
<protein>
    <submittedName>
        <fullName evidence="1">Uncharacterized protein</fullName>
    </submittedName>
</protein>
<proteinExistence type="predicted"/>
<dbReference type="SMART" id="SM00696">
    <property type="entry name" value="DM9"/>
    <property type="match status" value="2"/>
</dbReference>
<keyword evidence="2" id="KW-1185">Reference proteome</keyword>
<evidence type="ECO:0000313" key="1">
    <source>
        <dbReference type="EnsemblMetazoa" id="ENSAATROPP005805"/>
    </source>
</evidence>